<reference evidence="1" key="1">
    <citation type="submission" date="2018-02" db="EMBL/GenBank/DDBJ databases">
        <title>Rhizophora mucronata_Transcriptome.</title>
        <authorList>
            <person name="Meera S.P."/>
            <person name="Sreeshan A."/>
            <person name="Augustine A."/>
        </authorList>
    </citation>
    <scope>NUCLEOTIDE SEQUENCE</scope>
    <source>
        <tissue evidence="1">Leaf</tissue>
    </source>
</reference>
<dbReference type="EMBL" id="GGEC01065758">
    <property type="protein sequence ID" value="MBX46242.1"/>
    <property type="molecule type" value="Transcribed_RNA"/>
</dbReference>
<protein>
    <submittedName>
        <fullName evidence="1">Uncharacterized protein</fullName>
    </submittedName>
</protein>
<proteinExistence type="predicted"/>
<dbReference type="AlphaFoldDB" id="A0A2P2NUP9"/>
<evidence type="ECO:0000313" key="1">
    <source>
        <dbReference type="EMBL" id="MBX46242.1"/>
    </source>
</evidence>
<organism evidence="1">
    <name type="scientific">Rhizophora mucronata</name>
    <name type="common">Asiatic mangrove</name>
    <dbReference type="NCBI Taxonomy" id="61149"/>
    <lineage>
        <taxon>Eukaryota</taxon>
        <taxon>Viridiplantae</taxon>
        <taxon>Streptophyta</taxon>
        <taxon>Embryophyta</taxon>
        <taxon>Tracheophyta</taxon>
        <taxon>Spermatophyta</taxon>
        <taxon>Magnoliopsida</taxon>
        <taxon>eudicotyledons</taxon>
        <taxon>Gunneridae</taxon>
        <taxon>Pentapetalae</taxon>
        <taxon>rosids</taxon>
        <taxon>fabids</taxon>
        <taxon>Malpighiales</taxon>
        <taxon>Rhizophoraceae</taxon>
        <taxon>Rhizophora</taxon>
    </lineage>
</organism>
<name>A0A2P2NUP9_RHIMU</name>
<sequence>MYIALPTSPAALSCSSLPSMQHDLSPNHMPTASSLLACSFTCFMFLSPLLHWHCFLDVTPSKV</sequence>
<accession>A0A2P2NUP9</accession>